<dbReference type="AlphaFoldDB" id="A0A7K1UC93"/>
<accession>A0A7K1UC93</accession>
<comment type="caution">
    <text evidence="1">The sequence shown here is derived from an EMBL/GenBank/DDBJ whole genome shotgun (WGS) entry which is preliminary data.</text>
</comment>
<gene>
    <name evidence="1" type="ORF">GO493_27335</name>
</gene>
<keyword evidence="2" id="KW-1185">Reference proteome</keyword>
<name>A0A7K1UC93_9BACT</name>
<reference evidence="1 2" key="1">
    <citation type="submission" date="2019-12" db="EMBL/GenBank/DDBJ databases">
        <title>Chitinophaga sp. strain ysch24 (GDMCC 1.1355), whole genome shotgun sequence.</title>
        <authorList>
            <person name="Zhang X."/>
        </authorList>
    </citation>
    <scope>NUCLEOTIDE SEQUENCE [LARGE SCALE GENOMIC DNA]</scope>
    <source>
        <strain evidence="2">ysch24</strain>
    </source>
</reference>
<protein>
    <submittedName>
        <fullName evidence="1">Uncharacterized protein</fullName>
    </submittedName>
</protein>
<dbReference type="EMBL" id="WRXN01000018">
    <property type="protein sequence ID" value="MVT12004.1"/>
    <property type="molecule type" value="Genomic_DNA"/>
</dbReference>
<dbReference type="Proteomes" id="UP000461730">
    <property type="component" value="Unassembled WGS sequence"/>
</dbReference>
<sequence length="49" mass="5439">MKKLKINAAENGCPFVFITADKDIDRKGFEGGSWGQLQSIKKGIGYTYN</sequence>
<organism evidence="1 2">
    <name type="scientific">Chitinophaga tropicalis</name>
    <dbReference type="NCBI Taxonomy" id="2683588"/>
    <lineage>
        <taxon>Bacteria</taxon>
        <taxon>Pseudomonadati</taxon>
        <taxon>Bacteroidota</taxon>
        <taxon>Chitinophagia</taxon>
        <taxon>Chitinophagales</taxon>
        <taxon>Chitinophagaceae</taxon>
        <taxon>Chitinophaga</taxon>
    </lineage>
</organism>
<evidence type="ECO:0000313" key="2">
    <source>
        <dbReference type="Proteomes" id="UP000461730"/>
    </source>
</evidence>
<evidence type="ECO:0000313" key="1">
    <source>
        <dbReference type="EMBL" id="MVT12004.1"/>
    </source>
</evidence>
<proteinExistence type="predicted"/>
<dbReference type="RefSeq" id="WP_157309426.1">
    <property type="nucleotide sequence ID" value="NZ_WRXN01000018.1"/>
</dbReference>